<feature type="domain" description="Glycosyltransferase 2-like" evidence="1">
    <location>
        <begin position="18"/>
        <end position="144"/>
    </location>
</feature>
<dbReference type="InterPro" id="IPR001173">
    <property type="entry name" value="Glyco_trans_2-like"/>
</dbReference>
<evidence type="ECO:0000259" key="1">
    <source>
        <dbReference type="Pfam" id="PF00535"/>
    </source>
</evidence>
<dbReference type="AlphaFoldDB" id="A0A381W185"/>
<protein>
    <recommendedName>
        <fullName evidence="1">Glycosyltransferase 2-like domain-containing protein</fullName>
    </recommendedName>
</protein>
<dbReference type="Gene3D" id="3.90.550.10">
    <property type="entry name" value="Spore Coat Polysaccharide Biosynthesis Protein SpsA, Chain A"/>
    <property type="match status" value="1"/>
</dbReference>
<dbReference type="PANTHER" id="PTHR43630">
    <property type="entry name" value="POLY-BETA-1,6-N-ACETYL-D-GLUCOSAMINE SYNTHASE"/>
    <property type="match status" value="1"/>
</dbReference>
<sequence length="312" mass="36110">MPSIHQDQQLPYSSELVSVIITTKNEEKHIDKCLLSITEQTYSPIEIIVVDNYSSDRTQEIAFQFTDKVFNKGPERSAQRNFGMTEIARGKHVMFLDADMILGPKTVETCVSMVETGNWVALHIPEFILGTKYFCRVRRFERSFYDGTVIDGARFFKKSVFVQVGGFDETMSGPEDWDIDKKVKKVGPIGLLPLLSNCTEITTWKLTNLVSRNGVNPIGKLNSIFHNEAEFNLLKYLSKKKYYSTGIDIYIKKWGENDPDIRKQTGIWYRFFGVFIERCKWRRFLISPHLIPGIYLLRFLVGLQFLRKKLCS</sequence>
<organism evidence="2">
    <name type="scientific">marine metagenome</name>
    <dbReference type="NCBI Taxonomy" id="408172"/>
    <lineage>
        <taxon>unclassified sequences</taxon>
        <taxon>metagenomes</taxon>
        <taxon>ecological metagenomes</taxon>
    </lineage>
</organism>
<dbReference type="InterPro" id="IPR029044">
    <property type="entry name" value="Nucleotide-diphossugar_trans"/>
</dbReference>
<dbReference type="PANTHER" id="PTHR43630:SF2">
    <property type="entry name" value="GLYCOSYLTRANSFERASE"/>
    <property type="match status" value="1"/>
</dbReference>
<reference evidence="2" key="1">
    <citation type="submission" date="2018-05" db="EMBL/GenBank/DDBJ databases">
        <authorList>
            <person name="Lanie J.A."/>
            <person name="Ng W.-L."/>
            <person name="Kazmierczak K.M."/>
            <person name="Andrzejewski T.M."/>
            <person name="Davidsen T.M."/>
            <person name="Wayne K.J."/>
            <person name="Tettelin H."/>
            <person name="Glass J.I."/>
            <person name="Rusch D."/>
            <person name="Podicherti R."/>
            <person name="Tsui H.-C.T."/>
            <person name="Winkler M.E."/>
        </authorList>
    </citation>
    <scope>NUCLEOTIDE SEQUENCE</scope>
</reference>
<proteinExistence type="predicted"/>
<dbReference type="EMBL" id="UINC01010407">
    <property type="protein sequence ID" value="SVA46295.1"/>
    <property type="molecule type" value="Genomic_DNA"/>
</dbReference>
<accession>A0A381W185</accession>
<dbReference type="SUPFAM" id="SSF53448">
    <property type="entry name" value="Nucleotide-diphospho-sugar transferases"/>
    <property type="match status" value="1"/>
</dbReference>
<gene>
    <name evidence="2" type="ORF">METZ01_LOCUS99149</name>
</gene>
<name>A0A381W185_9ZZZZ</name>
<evidence type="ECO:0000313" key="2">
    <source>
        <dbReference type="EMBL" id="SVA46295.1"/>
    </source>
</evidence>
<dbReference type="Pfam" id="PF00535">
    <property type="entry name" value="Glycos_transf_2"/>
    <property type="match status" value="1"/>
</dbReference>